<dbReference type="STRING" id="394096.DB31_2811"/>
<organism evidence="2 3">
    <name type="scientific">Hyalangium minutum</name>
    <dbReference type="NCBI Taxonomy" id="394096"/>
    <lineage>
        <taxon>Bacteria</taxon>
        <taxon>Pseudomonadati</taxon>
        <taxon>Myxococcota</taxon>
        <taxon>Myxococcia</taxon>
        <taxon>Myxococcales</taxon>
        <taxon>Cystobacterineae</taxon>
        <taxon>Archangiaceae</taxon>
        <taxon>Hyalangium</taxon>
    </lineage>
</organism>
<name>A0A085W6A5_9BACT</name>
<dbReference type="CDD" id="cd10283">
    <property type="entry name" value="MnuA_DNase1-like"/>
    <property type="match status" value="1"/>
</dbReference>
<dbReference type="InterPro" id="IPR047971">
    <property type="entry name" value="ExeM-like"/>
</dbReference>
<dbReference type="Gene3D" id="3.60.10.10">
    <property type="entry name" value="Endonuclease/exonuclease/phosphatase"/>
    <property type="match status" value="1"/>
</dbReference>
<dbReference type="SUPFAM" id="SSF56219">
    <property type="entry name" value="DNase I-like"/>
    <property type="match status" value="1"/>
</dbReference>
<keyword evidence="3" id="KW-1185">Reference proteome</keyword>
<dbReference type="EMBL" id="JMCB01000018">
    <property type="protein sequence ID" value="KFE63218.1"/>
    <property type="molecule type" value="Genomic_DNA"/>
</dbReference>
<protein>
    <submittedName>
        <fullName evidence="2">Extracellular nuclease</fullName>
    </submittedName>
</protein>
<dbReference type="NCBIfam" id="NF033681">
    <property type="entry name" value="ExeM_NucH_DNase"/>
    <property type="match status" value="1"/>
</dbReference>
<dbReference type="Pfam" id="PF03372">
    <property type="entry name" value="Exo_endo_phos"/>
    <property type="match status" value="1"/>
</dbReference>
<sequence length="556" mass="59154">MTAISTIQGSGASSPLAGRTVTTAGVVTGDFQPAELQSGFFLQSEQGDGNPATSEGLFIYVPGANPLSRIEVRPGDRVRVSGTVKEYRTGSGTLTELDTISALTVCSTGPELAPALVSLPVEAITDLEAYEGMLVTFPQVLTVTETYNLGRYGELLLSSGGRLFHPNNGQGGSPEEYPLRSILLDDASSRQNPAPLPFLSSPGVDGTRRVGDTVSGLTGVLSFQFSEYRVYPTAEPAFVNANPRTAAPERIAGEVKAASFNVLNYFTTLNSRGANSATEFARQKAKIVAALKALDADVVGLIEVENNGTVALQDLVDALNAAYGAPVYAAVPDPATGTGSDAIRVALIYKPGSLSLTGESLSFPDPMFDRYPVAQTFRRNTGSNQTSTDFTVVINHFKSKGSCPSSGDVDQGQGCWNQKRVEQARKLLQFVGELQRRSGDQDVLVIGDLNAYGEEDPVQTLVAGGLEHLSLRIPAAQRYSFVFDGQSGELDHALATPSLAARVRGITPWHINADEPAVLDYNTEFKTDDRYAPTPFRSSDHDPLLIGIDLGAVCPR</sequence>
<reference evidence="2 3" key="1">
    <citation type="submission" date="2014-04" db="EMBL/GenBank/DDBJ databases">
        <title>Genome assembly of Hyalangium minutum DSM 14724.</title>
        <authorList>
            <person name="Sharma G."/>
            <person name="Subramanian S."/>
        </authorList>
    </citation>
    <scope>NUCLEOTIDE SEQUENCE [LARGE SCALE GENOMIC DNA]</scope>
    <source>
        <strain evidence="2 3">DSM 14724</strain>
    </source>
</reference>
<evidence type="ECO:0000313" key="2">
    <source>
        <dbReference type="EMBL" id="KFE63218.1"/>
    </source>
</evidence>
<dbReference type="InterPro" id="IPR005135">
    <property type="entry name" value="Endo/exonuclease/phosphatase"/>
</dbReference>
<accession>A0A085W6A5</accession>
<evidence type="ECO:0000313" key="3">
    <source>
        <dbReference type="Proteomes" id="UP000028725"/>
    </source>
</evidence>
<comment type="caution">
    <text evidence="2">The sequence shown here is derived from an EMBL/GenBank/DDBJ whole genome shotgun (WGS) entry which is preliminary data.</text>
</comment>
<dbReference type="PATRIC" id="fig|394096.3.peg.7139"/>
<dbReference type="PANTHER" id="PTHR42834:SF1">
    <property type="entry name" value="ENDONUCLEASE_EXONUCLEASE_PHOSPHATASE FAMILY PROTEIN (AFU_ORTHOLOGUE AFUA_3G09210)"/>
    <property type="match status" value="1"/>
</dbReference>
<dbReference type="CDD" id="cd04486">
    <property type="entry name" value="YhcR_OBF_like"/>
    <property type="match status" value="1"/>
</dbReference>
<proteinExistence type="predicted"/>
<dbReference type="Proteomes" id="UP000028725">
    <property type="component" value="Unassembled WGS sequence"/>
</dbReference>
<dbReference type="InterPro" id="IPR036691">
    <property type="entry name" value="Endo/exonu/phosph_ase_sf"/>
</dbReference>
<feature type="domain" description="Endonuclease/exonuclease/phosphatase" evidence="1">
    <location>
        <begin position="259"/>
        <end position="541"/>
    </location>
</feature>
<gene>
    <name evidence="2" type="ORF">DB31_2811</name>
</gene>
<evidence type="ECO:0000259" key="1">
    <source>
        <dbReference type="Pfam" id="PF03372"/>
    </source>
</evidence>
<dbReference type="PANTHER" id="PTHR42834">
    <property type="entry name" value="ENDONUCLEASE/EXONUCLEASE/PHOSPHATASE FAMILY PROTEIN (AFU_ORTHOLOGUE AFUA_3G09210)"/>
    <property type="match status" value="1"/>
</dbReference>
<dbReference type="AlphaFoldDB" id="A0A085W6A5"/>
<dbReference type="GO" id="GO:0003824">
    <property type="term" value="F:catalytic activity"/>
    <property type="evidence" value="ECO:0007669"/>
    <property type="project" value="InterPro"/>
</dbReference>